<dbReference type="GO" id="GO:0008168">
    <property type="term" value="F:methyltransferase activity"/>
    <property type="evidence" value="ECO:0007669"/>
    <property type="project" value="UniProtKB-KW"/>
</dbReference>
<dbReference type="Gene3D" id="3.40.50.150">
    <property type="entry name" value="Vaccinia Virus protein VP39"/>
    <property type="match status" value="1"/>
</dbReference>
<dbReference type="InterPro" id="IPR006342">
    <property type="entry name" value="FkbM_mtfrase"/>
</dbReference>
<evidence type="ECO:0000313" key="3">
    <source>
        <dbReference type="Proteomes" id="UP000186914"/>
    </source>
</evidence>
<keyword evidence="2" id="KW-0808">Transferase</keyword>
<sequence length="268" mass="30061">MVDLEHRATRSYLWNFCKRVGVAPVIATLYWHTKLALHFWSTTVTIGCHTVKFATDTRTEYQRATSLVGEQTVIESLLTDVRDSDIVFDIGANIGTHTCFVGKSLRSGRVIAFEPMPTNAIRLRHNLSMNLPASRWEVAELALSNEEGSGTLAVEGKRYGEGKHALSSDGELTVDVSRGESLIEEGRYPAPDILKIDVEGAELRVLEGFGEQLSNVRVIYVELHYDLSAEYGTSTAEIETYLRDYGFEIERLSDRSDAYHIRAIRSQE</sequence>
<dbReference type="Pfam" id="PF05050">
    <property type="entry name" value="Methyltransf_21"/>
    <property type="match status" value="1"/>
</dbReference>
<accession>A0A1N7DNA7</accession>
<dbReference type="OrthoDB" id="275825at2157"/>
<reference evidence="3" key="1">
    <citation type="submission" date="2017-01" db="EMBL/GenBank/DDBJ databases">
        <authorList>
            <person name="Varghese N."/>
            <person name="Submissions S."/>
        </authorList>
    </citation>
    <scope>NUCLEOTIDE SEQUENCE [LARGE SCALE GENOMIC DNA]</scope>
    <source>
        <strain evidence="3">CGMCC 1.7737</strain>
    </source>
</reference>
<protein>
    <submittedName>
        <fullName evidence="2">Methyltransferase, FkbM family</fullName>
    </submittedName>
</protein>
<evidence type="ECO:0000259" key="1">
    <source>
        <dbReference type="Pfam" id="PF05050"/>
    </source>
</evidence>
<dbReference type="GO" id="GO:0032259">
    <property type="term" value="P:methylation"/>
    <property type="evidence" value="ECO:0007669"/>
    <property type="project" value="UniProtKB-KW"/>
</dbReference>
<dbReference type="InterPro" id="IPR029063">
    <property type="entry name" value="SAM-dependent_MTases_sf"/>
</dbReference>
<keyword evidence="2" id="KW-0489">Methyltransferase</keyword>
<gene>
    <name evidence="2" type="ORF">SAMN05421858_3768</name>
</gene>
<dbReference type="InterPro" id="IPR052514">
    <property type="entry name" value="SAM-dependent_MTase"/>
</dbReference>
<name>A0A1N7DNA7_9EURY</name>
<dbReference type="NCBIfam" id="TIGR01444">
    <property type="entry name" value="fkbM_fam"/>
    <property type="match status" value="1"/>
</dbReference>
<dbReference type="PANTHER" id="PTHR34203:SF15">
    <property type="entry name" value="SLL1173 PROTEIN"/>
    <property type="match status" value="1"/>
</dbReference>
<evidence type="ECO:0000313" key="2">
    <source>
        <dbReference type="EMBL" id="SIR77218.1"/>
    </source>
</evidence>
<keyword evidence="3" id="KW-1185">Reference proteome</keyword>
<organism evidence="2 3">
    <name type="scientific">Haladaptatus litoreus</name>
    <dbReference type="NCBI Taxonomy" id="553468"/>
    <lineage>
        <taxon>Archaea</taxon>
        <taxon>Methanobacteriati</taxon>
        <taxon>Methanobacteriota</taxon>
        <taxon>Stenosarchaea group</taxon>
        <taxon>Halobacteria</taxon>
        <taxon>Halobacteriales</taxon>
        <taxon>Haladaptataceae</taxon>
        <taxon>Haladaptatus</taxon>
    </lineage>
</organism>
<feature type="domain" description="Methyltransferase FkbM" evidence="1">
    <location>
        <begin position="89"/>
        <end position="248"/>
    </location>
</feature>
<dbReference type="Proteomes" id="UP000186914">
    <property type="component" value="Unassembled WGS sequence"/>
</dbReference>
<dbReference type="AlphaFoldDB" id="A0A1N7DNA7"/>
<proteinExistence type="predicted"/>
<dbReference type="SUPFAM" id="SSF53335">
    <property type="entry name" value="S-adenosyl-L-methionine-dependent methyltransferases"/>
    <property type="match status" value="1"/>
</dbReference>
<dbReference type="EMBL" id="FTNO01000004">
    <property type="protein sequence ID" value="SIR77218.1"/>
    <property type="molecule type" value="Genomic_DNA"/>
</dbReference>
<dbReference type="RefSeq" id="WP_084186367.1">
    <property type="nucleotide sequence ID" value="NZ_FTNO01000004.1"/>
</dbReference>
<dbReference type="PANTHER" id="PTHR34203">
    <property type="entry name" value="METHYLTRANSFERASE, FKBM FAMILY PROTEIN"/>
    <property type="match status" value="1"/>
</dbReference>